<dbReference type="EMBL" id="CP036289">
    <property type="protein sequence ID" value="QDU77593.1"/>
    <property type="molecule type" value="Genomic_DNA"/>
</dbReference>
<sequence length="497" mass="55337">MTVFYIVIAVLVLLFGIFSYLNAANWNVLHVLGLFLTFGAAFAYLVLAAAVLRTESSWKKLAEQKDKELNQAVSQVELLETGRTVNPQSGRLESVDDPTDSLVGAKAELKRVMYDRGRLWRNVTRGAINNNQVGLTLPPVQAPVTNNPAGGAAAPASVPTQRSLAPDDIVYAFGQMNHPEDPTLNVPAYFIGEFVVRTIQDQNMTVESTTKLDRAQQQTLNLPNQWMLYDKMPVDDHEVFDDMDDAQLASLIRGACSRMGLPQPMQDEVLTSIQRNGEPAGADDPEIAVMSRVTFQQDYEVPVDAQVDTSGITQEFEPASGLAAAAFLKQGEPTKFTKGDQVILSTSRDPGKALVDQGIVTVDEKVYIRPLNDFVFQFHAYKSQVEDMRDTAYTLNEDIKMLTEADNIAKDVIAYREQEKANLQADKDKVVYEQEQIAEYKQKLLSFLTETLKVNSRLYRTNQTLVEELQRASDAVLRKLGQEELDKADPDSLTLAY</sequence>
<evidence type="ECO:0000313" key="2">
    <source>
        <dbReference type="EMBL" id="QDU77593.1"/>
    </source>
</evidence>
<dbReference type="Proteomes" id="UP000318626">
    <property type="component" value="Chromosome"/>
</dbReference>
<evidence type="ECO:0000313" key="3">
    <source>
        <dbReference type="Proteomes" id="UP000318626"/>
    </source>
</evidence>
<organism evidence="2 3">
    <name type="scientific">Bremerella volcania</name>
    <dbReference type="NCBI Taxonomy" id="2527984"/>
    <lineage>
        <taxon>Bacteria</taxon>
        <taxon>Pseudomonadati</taxon>
        <taxon>Planctomycetota</taxon>
        <taxon>Planctomycetia</taxon>
        <taxon>Pirellulales</taxon>
        <taxon>Pirellulaceae</taxon>
        <taxon>Bremerella</taxon>
    </lineage>
</organism>
<name>A0A518CED5_9BACT</name>
<reference evidence="3" key="1">
    <citation type="submission" date="2019-02" db="EMBL/GenBank/DDBJ databases">
        <title>Deep-cultivation of Planctomycetes and their phenomic and genomic characterization uncovers novel biology.</title>
        <authorList>
            <person name="Wiegand S."/>
            <person name="Jogler M."/>
            <person name="Boedeker C."/>
            <person name="Pinto D."/>
            <person name="Vollmers J."/>
            <person name="Rivas-Marin E."/>
            <person name="Kohn T."/>
            <person name="Peeters S.H."/>
            <person name="Heuer A."/>
            <person name="Rast P."/>
            <person name="Oberbeckmann S."/>
            <person name="Bunk B."/>
            <person name="Jeske O."/>
            <person name="Meyerdierks A."/>
            <person name="Storesund J.E."/>
            <person name="Kallscheuer N."/>
            <person name="Luecker S."/>
            <person name="Lage O.M."/>
            <person name="Pohl T."/>
            <person name="Merkel B.J."/>
            <person name="Hornburger P."/>
            <person name="Mueller R.-W."/>
            <person name="Bruemmer F."/>
            <person name="Labrenz M."/>
            <person name="Spormann A.M."/>
            <person name="Op den Camp H."/>
            <person name="Overmann J."/>
            <person name="Amann R."/>
            <person name="Jetten M.S.M."/>
            <person name="Mascher T."/>
            <person name="Medema M.H."/>
            <person name="Devos D.P."/>
            <person name="Kaster A.-K."/>
            <person name="Ovreas L."/>
            <person name="Rohde M."/>
            <person name="Galperin M.Y."/>
            <person name="Jogler C."/>
        </authorList>
    </citation>
    <scope>NUCLEOTIDE SEQUENCE [LARGE SCALE GENOMIC DNA]</scope>
    <source>
        <strain evidence="3">Pan97</strain>
    </source>
</reference>
<keyword evidence="1" id="KW-1133">Transmembrane helix</keyword>
<keyword evidence="1" id="KW-0472">Membrane</keyword>
<feature type="transmembrane region" description="Helical" evidence="1">
    <location>
        <begin position="33"/>
        <end position="52"/>
    </location>
</feature>
<accession>A0A518CED5</accession>
<keyword evidence="3" id="KW-1185">Reference proteome</keyword>
<gene>
    <name evidence="2" type="ORF">Pan97_46650</name>
</gene>
<dbReference type="AlphaFoldDB" id="A0A518CED5"/>
<keyword evidence="1" id="KW-0812">Transmembrane</keyword>
<proteinExistence type="predicted"/>
<dbReference type="KEGG" id="bvo:Pan97_46650"/>
<dbReference type="OrthoDB" id="239735at2"/>
<dbReference type="RefSeq" id="WP_144976574.1">
    <property type="nucleotide sequence ID" value="NZ_CP036289.1"/>
</dbReference>
<evidence type="ECO:0000256" key="1">
    <source>
        <dbReference type="SAM" id="Phobius"/>
    </source>
</evidence>
<protein>
    <submittedName>
        <fullName evidence="2">Uncharacterized protein</fullName>
    </submittedName>
</protein>